<dbReference type="Proteomes" id="UP001235344">
    <property type="component" value="Chromosome"/>
</dbReference>
<dbReference type="Gene3D" id="3.30.70.1210">
    <property type="entry name" value="Crispr-associated protein, domain 2"/>
    <property type="match status" value="1"/>
</dbReference>
<gene>
    <name evidence="2" type="ORF">B6N23_03545</name>
</gene>
<evidence type="ECO:0000313" key="3">
    <source>
        <dbReference type="Proteomes" id="UP001235344"/>
    </source>
</evidence>
<accession>A0ABY9H6B1</accession>
<sequence length="213" mass="23719">MIVHYHEAMAMVPQATPTRGHLSLDDHHRTAWRLFSQGATELQDGDPRPFLFRVQPHPSLPMDVYLIRSPMAFDGAKARSSLRSVDLSEGAELTLSWLHLPSRSRLLASPQQGRAAGKPRGQRYQPGIEEWPENCRDKIHRHGWAACGEIAVHRHGVFRLPGKGERLIGVAHCQARLRVTDPMLAAEAWLKGVSRKRGYGLGLLMPVTHGGDA</sequence>
<feature type="region of interest" description="Disordered" evidence="1">
    <location>
        <begin position="108"/>
        <end position="128"/>
    </location>
</feature>
<dbReference type="EMBL" id="CP131913">
    <property type="protein sequence ID" value="WLI74014.1"/>
    <property type="molecule type" value="Genomic_DNA"/>
</dbReference>
<proteinExistence type="predicted"/>
<name>A0ABY9H6B1_9GAMM</name>
<keyword evidence="3" id="KW-1185">Reference proteome</keyword>
<dbReference type="SUPFAM" id="SSF117987">
    <property type="entry name" value="CRISPR-associated protein"/>
    <property type="match status" value="1"/>
</dbReference>
<evidence type="ECO:0000313" key="2">
    <source>
        <dbReference type="EMBL" id="WLI74014.1"/>
    </source>
</evidence>
<dbReference type="RefSeq" id="WP_305501901.1">
    <property type="nucleotide sequence ID" value="NZ_CP131913.1"/>
</dbReference>
<evidence type="ECO:0000256" key="1">
    <source>
        <dbReference type="SAM" id="MobiDB-lite"/>
    </source>
</evidence>
<protein>
    <submittedName>
        <fullName evidence="2">Type I-E CRISPR-associated protein Cas6/Cse3/CasE</fullName>
    </submittedName>
</protein>
<organism evidence="2 3">
    <name type="scientific">Halomonas alkalicola</name>
    <dbReference type="NCBI Taxonomy" id="1930622"/>
    <lineage>
        <taxon>Bacteria</taxon>
        <taxon>Pseudomonadati</taxon>
        <taxon>Pseudomonadota</taxon>
        <taxon>Gammaproteobacteria</taxon>
        <taxon>Oceanospirillales</taxon>
        <taxon>Halomonadaceae</taxon>
        <taxon>Halomonas</taxon>
    </lineage>
</organism>
<dbReference type="SMART" id="SM01101">
    <property type="entry name" value="CRISPR_assoc"/>
    <property type="match status" value="1"/>
</dbReference>
<dbReference type="Pfam" id="PF08798">
    <property type="entry name" value="CRISPR_assoc"/>
    <property type="match status" value="1"/>
</dbReference>
<reference evidence="2 3" key="1">
    <citation type="submission" date="2023-08" db="EMBL/GenBank/DDBJ databases">
        <title>Transcriptome Analysis of Halomonas alkalicola CICC 11012s to Identify the Genes Involved in Alkaline Tolerances.</title>
        <authorList>
            <person name="Zhai L."/>
        </authorList>
    </citation>
    <scope>NUCLEOTIDE SEQUENCE [LARGE SCALE GENOMIC DNA]</scope>
    <source>
        <strain evidence="2 3">CICC 11012s</strain>
    </source>
</reference>
<dbReference type="InterPro" id="IPR010179">
    <property type="entry name" value="CRISPR-assoc_prot_Cse3"/>
</dbReference>